<name>A0A755XZ28_SALER</name>
<dbReference type="PANTHER" id="PTHR37813:SF1">
    <property type="entry name" value="FELS-2 PROPHAGE PROTEIN"/>
    <property type="match status" value="1"/>
</dbReference>
<evidence type="ECO:0000259" key="3">
    <source>
        <dbReference type="Pfam" id="PF10145"/>
    </source>
</evidence>
<protein>
    <submittedName>
        <fullName evidence="4">Phage tail tape measure protein</fullName>
    </submittedName>
</protein>
<dbReference type="InterPro" id="IPR010090">
    <property type="entry name" value="Phage_tape_meas"/>
</dbReference>
<reference evidence="4" key="1">
    <citation type="journal article" date="2018" name="Genome Biol.">
        <title>SKESA: strategic k-mer extension for scrupulous assemblies.</title>
        <authorList>
            <person name="Souvorov A."/>
            <person name="Agarwala R."/>
            <person name="Lipman D.J."/>
        </authorList>
    </citation>
    <scope>NUCLEOTIDE SEQUENCE</scope>
    <source>
        <strain evidence="4">MA.SARA23</strain>
    </source>
</reference>
<accession>A0A755XZ28</accession>
<sequence length="795" mass="85401">MANDIITQLQARNETLTQAIARYGSLNASTLHTLSFEQTKVTRLTQQLANSALRREENDKQRAGLLEKTQTFAGQLGKLLNVETPDWKLPYEFQGNMVDMAAKGGMDNTARDALSLNIRDWSLDFNQDQKDLQSTAATMIEGGVSALQDLSRYMPDIAKAATASRDSAQSWAQAALATRDKLNIAPDDFRFAQNMLYSVAKSGGGSVAEQTQWINAFAGKTGAQGKEGIAELTATMQIAMKNAPDAGAAAANFDHFLKSAFSKETDSWFARQGVDLQGSLLEHQQNGIGVTEAMTHIVQMQLEKMNPQILDTFRQTMKIEDLSARGDALQAMVEKFNLGAMFGDAQTRDFLAPMLANMDEYRQLKASAMQAAGQHVIDDDFAAKMTSPGEQTKALQLSLNDLWLTVGLELMPAIGELAQSITPLVRQFSAWLRENPALVQGVAKVVSVIWLFNGALNILRLGANLIASPFIRLIDIFLKVKAGLALGGGSRALSVLKSFGNGAKSLTMLLGNGLIKGLRLVGQTFIWLGRALLMNPVGLTITAIAGAAYLLYRYWEPISGFFAGVWERIKTAFDGGIAGVTRLILDWSPLGLFYRAFAGVLDWFGIELPASFSEFGGNILDSLINGILNALPFLSGAIEKIKALIPDWAKSALGISAEMPSVAAAVPGIAGTMVAQQASAPLASGAKAVTTSAKTMASPQPVKTKSAATPQPVKTKSAATPPTPAALPGKSGGKPYTLPSRAQSNVQVHFSPQVTVQGSGANAAKDINNVLSLSKRELERMINDVMAQQRRREYA</sequence>
<evidence type="ECO:0000256" key="2">
    <source>
        <dbReference type="SAM" id="MobiDB-lite"/>
    </source>
</evidence>
<comment type="caution">
    <text evidence="4">The sequence shown here is derived from an EMBL/GenBank/DDBJ whole genome shotgun (WGS) entry which is preliminary data.</text>
</comment>
<dbReference type="Pfam" id="PF10145">
    <property type="entry name" value="PhageMin_Tail"/>
    <property type="match status" value="1"/>
</dbReference>
<dbReference type="AlphaFoldDB" id="A0A755XZ28"/>
<dbReference type="NCBIfam" id="TIGR01760">
    <property type="entry name" value="tape_meas_TP901"/>
    <property type="match status" value="1"/>
</dbReference>
<dbReference type="RefSeq" id="WP_079788252.1">
    <property type="nucleotide sequence ID" value="NZ_MXMD01000019.1"/>
</dbReference>
<feature type="region of interest" description="Disordered" evidence="2">
    <location>
        <begin position="694"/>
        <end position="740"/>
    </location>
</feature>
<reference evidence="4" key="2">
    <citation type="submission" date="2020-02" db="EMBL/GenBank/DDBJ databases">
        <authorList>
            <consortium name="NCBI Pathogen Detection Project"/>
        </authorList>
    </citation>
    <scope>NUCLEOTIDE SEQUENCE</scope>
    <source>
        <strain evidence="4">MA.SARA23</strain>
    </source>
</reference>
<dbReference type="EMBL" id="DAAWWK010000002">
    <property type="protein sequence ID" value="HAF9746183.1"/>
    <property type="molecule type" value="Genomic_DNA"/>
</dbReference>
<proteinExistence type="predicted"/>
<gene>
    <name evidence="4" type="ORF">G8Q75_000836</name>
</gene>
<dbReference type="PANTHER" id="PTHR37813">
    <property type="entry name" value="FELS-2 PROPHAGE PROTEIN"/>
    <property type="match status" value="1"/>
</dbReference>
<evidence type="ECO:0000256" key="1">
    <source>
        <dbReference type="ARBA" id="ARBA00022612"/>
    </source>
</evidence>
<evidence type="ECO:0000313" key="4">
    <source>
        <dbReference type="EMBL" id="HAF9746183.1"/>
    </source>
</evidence>
<organism evidence="4">
    <name type="scientific">Salmonella enterica</name>
    <name type="common">Salmonella choleraesuis</name>
    <dbReference type="NCBI Taxonomy" id="28901"/>
    <lineage>
        <taxon>Bacteria</taxon>
        <taxon>Pseudomonadati</taxon>
        <taxon>Pseudomonadota</taxon>
        <taxon>Gammaproteobacteria</taxon>
        <taxon>Enterobacterales</taxon>
        <taxon>Enterobacteriaceae</taxon>
        <taxon>Salmonella</taxon>
    </lineage>
</organism>
<feature type="compositionally biased region" description="Polar residues" evidence="2">
    <location>
        <begin position="694"/>
        <end position="714"/>
    </location>
</feature>
<keyword evidence="1" id="KW-1188">Viral release from host cell</keyword>
<feature type="domain" description="Phage tail tape measure protein" evidence="3">
    <location>
        <begin position="119"/>
        <end position="305"/>
    </location>
</feature>